<sequence length="53" mass="6100">MFQIFPFLHISLFLSLKKIFLLIPIEVDDVSSACMPDDLRNPGYVVNYHAFAL</sequence>
<gene>
    <name evidence="2" type="ORF">RHGRI_005310</name>
</gene>
<evidence type="ECO:0000313" key="2">
    <source>
        <dbReference type="EMBL" id="KAG5562534.1"/>
    </source>
</evidence>
<feature type="chain" id="PRO_5043608045" evidence="1">
    <location>
        <begin position="33"/>
        <end position="53"/>
    </location>
</feature>
<reference evidence="2" key="1">
    <citation type="submission" date="2020-08" db="EMBL/GenBank/DDBJ databases">
        <title>Plant Genome Project.</title>
        <authorList>
            <person name="Zhang R.-G."/>
        </authorList>
    </citation>
    <scope>NUCLEOTIDE SEQUENCE</scope>
    <source>
        <strain evidence="2">WSP0</strain>
        <tissue evidence="2">Leaf</tissue>
    </source>
</reference>
<dbReference type="Proteomes" id="UP000823749">
    <property type="component" value="Chromosome 2"/>
</dbReference>
<dbReference type="AlphaFoldDB" id="A0AAV6LD10"/>
<keyword evidence="1" id="KW-0732">Signal</keyword>
<feature type="signal peptide" evidence="1">
    <location>
        <begin position="1"/>
        <end position="32"/>
    </location>
</feature>
<keyword evidence="3" id="KW-1185">Reference proteome</keyword>
<organism evidence="2 3">
    <name type="scientific">Rhododendron griersonianum</name>
    <dbReference type="NCBI Taxonomy" id="479676"/>
    <lineage>
        <taxon>Eukaryota</taxon>
        <taxon>Viridiplantae</taxon>
        <taxon>Streptophyta</taxon>
        <taxon>Embryophyta</taxon>
        <taxon>Tracheophyta</taxon>
        <taxon>Spermatophyta</taxon>
        <taxon>Magnoliopsida</taxon>
        <taxon>eudicotyledons</taxon>
        <taxon>Gunneridae</taxon>
        <taxon>Pentapetalae</taxon>
        <taxon>asterids</taxon>
        <taxon>Ericales</taxon>
        <taxon>Ericaceae</taxon>
        <taxon>Ericoideae</taxon>
        <taxon>Rhodoreae</taxon>
        <taxon>Rhododendron</taxon>
    </lineage>
</organism>
<protein>
    <submittedName>
        <fullName evidence="2">Uncharacterized protein</fullName>
    </submittedName>
</protein>
<accession>A0AAV6LD10</accession>
<dbReference type="EMBL" id="JACTNZ010000002">
    <property type="protein sequence ID" value="KAG5562534.1"/>
    <property type="molecule type" value="Genomic_DNA"/>
</dbReference>
<evidence type="ECO:0000313" key="3">
    <source>
        <dbReference type="Proteomes" id="UP000823749"/>
    </source>
</evidence>
<evidence type="ECO:0000256" key="1">
    <source>
        <dbReference type="SAM" id="SignalP"/>
    </source>
</evidence>
<proteinExistence type="predicted"/>
<comment type="caution">
    <text evidence="2">The sequence shown here is derived from an EMBL/GenBank/DDBJ whole genome shotgun (WGS) entry which is preliminary data.</text>
</comment>
<name>A0AAV6LD10_9ERIC</name>